<evidence type="ECO:0000256" key="1">
    <source>
        <dbReference type="SAM" id="MobiDB-lite"/>
    </source>
</evidence>
<proteinExistence type="predicted"/>
<accession>A0A0B6ZPW1</accession>
<dbReference type="PANTHER" id="PTHR31094">
    <property type="entry name" value="RIKEN CDNA 2310061I04 GENE"/>
    <property type="match status" value="1"/>
</dbReference>
<feature type="region of interest" description="Disordered" evidence="1">
    <location>
        <begin position="156"/>
        <end position="179"/>
    </location>
</feature>
<sequence length="341" mass="39595">LTSNNNSINSTDAVMSFKCGLDFLQHLQPYLRVRTSNLPVTYKDFTQVMLPRISHVEEAVEKDPIFSVVKSVGFTSDDILVDLNDSFRDTSINISAREQIPVAVLTQHHYRRLAHESVPSSWELPHLDHIMLCDNSLQTFTDSNLNKPYTLYASDMGINSRQNGNGQSSKDGPSPEQMQEVRDKLEHLVKNLFNGDHNYEILHKQVVLENNLFGDNRMSIGLSRYKRELLFLRIRIYIQLSNTSMEILSITTLEQTGVIRIHWRLKGLPQLQNLKFWWLFQVQDTKNKYEWDWLEAFSYFHIGKDGLVHKHRMDRMMPDDSQPDLTEKLRGLLNPAKPLVN</sequence>
<reference evidence="2" key="1">
    <citation type="submission" date="2014-12" db="EMBL/GenBank/DDBJ databases">
        <title>Insight into the proteome of Arion vulgaris.</title>
        <authorList>
            <person name="Aradska J."/>
            <person name="Bulat T."/>
            <person name="Smidak R."/>
            <person name="Sarate P."/>
            <person name="Gangsoo J."/>
            <person name="Sialana F."/>
            <person name="Bilban M."/>
            <person name="Lubec G."/>
        </authorList>
    </citation>
    <scope>NUCLEOTIDE SEQUENCE</scope>
    <source>
        <tissue evidence="2">Skin</tissue>
    </source>
</reference>
<feature type="compositionally biased region" description="Polar residues" evidence="1">
    <location>
        <begin position="157"/>
        <end position="171"/>
    </location>
</feature>
<feature type="non-terminal residue" evidence="2">
    <location>
        <position position="1"/>
    </location>
</feature>
<organism evidence="2">
    <name type="scientific">Arion vulgaris</name>
    <dbReference type="NCBI Taxonomy" id="1028688"/>
    <lineage>
        <taxon>Eukaryota</taxon>
        <taxon>Metazoa</taxon>
        <taxon>Spiralia</taxon>
        <taxon>Lophotrochozoa</taxon>
        <taxon>Mollusca</taxon>
        <taxon>Gastropoda</taxon>
        <taxon>Heterobranchia</taxon>
        <taxon>Euthyneura</taxon>
        <taxon>Panpulmonata</taxon>
        <taxon>Eupulmonata</taxon>
        <taxon>Stylommatophora</taxon>
        <taxon>Helicina</taxon>
        <taxon>Arionoidea</taxon>
        <taxon>Arionidae</taxon>
        <taxon>Arion</taxon>
    </lineage>
</organism>
<dbReference type="AlphaFoldDB" id="A0A0B6ZPW1"/>
<dbReference type="Pfam" id="PF10184">
    <property type="entry name" value="DUF2358"/>
    <property type="match status" value="1"/>
</dbReference>
<dbReference type="PANTHER" id="PTHR31094:SF2">
    <property type="entry name" value="RIKEN CDNA 2310061I04 GENE"/>
    <property type="match status" value="1"/>
</dbReference>
<protein>
    <submittedName>
        <fullName evidence="2">Uncharacterized protein</fullName>
    </submittedName>
</protein>
<dbReference type="InterPro" id="IPR018790">
    <property type="entry name" value="DUF2358"/>
</dbReference>
<evidence type="ECO:0000313" key="2">
    <source>
        <dbReference type="EMBL" id="CEK70412.1"/>
    </source>
</evidence>
<dbReference type="EMBL" id="HACG01023547">
    <property type="protein sequence ID" value="CEK70412.1"/>
    <property type="molecule type" value="Transcribed_RNA"/>
</dbReference>
<name>A0A0B6ZPW1_9EUPU</name>
<gene>
    <name evidence="2" type="primary">ORF74008</name>
</gene>